<dbReference type="AlphaFoldDB" id="A0A480ARG4"/>
<organism evidence="3 4">
    <name type="scientific">Pseudaquabacterium pictum</name>
    <dbReference type="NCBI Taxonomy" id="2315236"/>
    <lineage>
        <taxon>Bacteria</taxon>
        <taxon>Pseudomonadati</taxon>
        <taxon>Pseudomonadota</taxon>
        <taxon>Betaproteobacteria</taxon>
        <taxon>Burkholderiales</taxon>
        <taxon>Sphaerotilaceae</taxon>
        <taxon>Pseudaquabacterium</taxon>
    </lineage>
</organism>
<feature type="domain" description="Anti sigma-E protein RseA N-terminal" evidence="2">
    <location>
        <begin position="12"/>
        <end position="97"/>
    </location>
</feature>
<dbReference type="Proteomes" id="UP000301751">
    <property type="component" value="Unassembled WGS sequence"/>
</dbReference>
<dbReference type="InterPro" id="IPR005572">
    <property type="entry name" value="Anti-sigma_E_RseA_N"/>
</dbReference>
<dbReference type="PANTHER" id="PTHR38104">
    <property type="match status" value="1"/>
</dbReference>
<keyword evidence="1" id="KW-0812">Transmembrane</keyword>
<proteinExistence type="predicted"/>
<dbReference type="OrthoDB" id="8561243at2"/>
<evidence type="ECO:0000256" key="1">
    <source>
        <dbReference type="SAM" id="Phobius"/>
    </source>
</evidence>
<reference evidence="4" key="1">
    <citation type="submission" date="2019-03" db="EMBL/GenBank/DDBJ databases">
        <title>Aquabacterium pictum sp.nov., the first bacteriochlorophyll a-containing freshwater bacterium in the genus Aquabacterium of the class Betaproteobacteria.</title>
        <authorList>
            <person name="Hirose S."/>
            <person name="Tank M."/>
            <person name="Hara E."/>
            <person name="Tamaki H."/>
            <person name="Takaichi S."/>
            <person name="Haruta S."/>
            <person name="Hanada S."/>
        </authorList>
    </citation>
    <scope>NUCLEOTIDE SEQUENCE [LARGE SCALE GENOMIC DNA]</scope>
    <source>
        <strain evidence="4">W35</strain>
    </source>
</reference>
<evidence type="ECO:0000259" key="2">
    <source>
        <dbReference type="Pfam" id="PF03872"/>
    </source>
</evidence>
<name>A0A480ARG4_9BURK</name>
<dbReference type="InterPro" id="IPR036147">
    <property type="entry name" value="Anti-sigma_E_RseA_N_sf"/>
</dbReference>
<dbReference type="SUPFAM" id="SSF89069">
    <property type="entry name" value="N-terminal, cytoplasmic domain of anti-sigmaE factor RseA"/>
    <property type="match status" value="1"/>
</dbReference>
<sequence length="202" mass="21292">MLNRSDSPEARRQQLSSLMDGDLVDGDAAGVCALWRQDAEARRDWHAYHLIGDVMRSDDLASAPARDAAFLQALRQRLADEPVPLAPAPLQTPVPQAVPQVANGAAAGRRARGRQWLMAPMAVAAGFVAVAGVMVVTRVMAPAPAAAPVMAQAERAPSAGASAVLVRDARLDRYLSAHRSLANGAMPGAGAEHRVHIVFEGQ</sequence>
<keyword evidence="1" id="KW-1133">Transmembrane helix</keyword>
<dbReference type="Pfam" id="PF03872">
    <property type="entry name" value="RseA_N"/>
    <property type="match status" value="1"/>
</dbReference>
<dbReference type="CDD" id="cd16328">
    <property type="entry name" value="RseA_N"/>
    <property type="match status" value="1"/>
</dbReference>
<keyword evidence="1" id="KW-0472">Membrane</keyword>
<comment type="caution">
    <text evidence="3">The sequence shown here is derived from an EMBL/GenBank/DDBJ whole genome shotgun (WGS) entry which is preliminary data.</text>
</comment>
<evidence type="ECO:0000313" key="4">
    <source>
        <dbReference type="Proteomes" id="UP000301751"/>
    </source>
</evidence>
<dbReference type="EMBL" id="BJCL01000006">
    <property type="protein sequence ID" value="GCL63516.1"/>
    <property type="molecule type" value="Genomic_DNA"/>
</dbReference>
<feature type="transmembrane region" description="Helical" evidence="1">
    <location>
        <begin position="116"/>
        <end position="136"/>
    </location>
</feature>
<keyword evidence="4" id="KW-1185">Reference proteome</keyword>
<accession>A0A480ARG4</accession>
<evidence type="ECO:0000313" key="3">
    <source>
        <dbReference type="EMBL" id="GCL63516.1"/>
    </source>
</evidence>
<gene>
    <name evidence="3" type="ORF">AQPW35_25970</name>
</gene>
<dbReference type="InterPro" id="IPR052383">
    <property type="entry name" value="Anti-sigma-E_RseA-like"/>
</dbReference>
<protein>
    <submittedName>
        <fullName evidence="3">Anti-sigma factor</fullName>
    </submittedName>
</protein>
<dbReference type="RefSeq" id="WP_137733262.1">
    <property type="nucleotide sequence ID" value="NZ_BJCL01000006.1"/>
</dbReference>
<dbReference type="Gene3D" id="1.10.10.880">
    <property type="entry name" value="Anti sigma-E protein RseA, N-terminal domain"/>
    <property type="match status" value="1"/>
</dbReference>
<dbReference type="PANTHER" id="PTHR38104:SF1">
    <property type="entry name" value="ANTI-SIGMA-E FACTOR RSEA"/>
    <property type="match status" value="1"/>
</dbReference>
<dbReference type="GO" id="GO:0016989">
    <property type="term" value="F:sigma factor antagonist activity"/>
    <property type="evidence" value="ECO:0007669"/>
    <property type="project" value="InterPro"/>
</dbReference>